<dbReference type="Gene3D" id="1.10.418.10">
    <property type="entry name" value="Calponin-like domain"/>
    <property type="match status" value="1"/>
</dbReference>
<feature type="compositionally biased region" description="Polar residues" evidence="7">
    <location>
        <begin position="1399"/>
        <end position="1421"/>
    </location>
</feature>
<evidence type="ECO:0000256" key="7">
    <source>
        <dbReference type="SAM" id="MobiDB-lite"/>
    </source>
</evidence>
<keyword evidence="10" id="KW-1185">Reference proteome</keyword>
<reference evidence="9 10" key="1">
    <citation type="journal article" date="2013" name="Proc. Natl. Acad. Sci. U.S.A.">
        <title>The king cobra genome reveals dynamic gene evolution and adaptation in the snake venom system.</title>
        <authorList>
            <person name="Vonk F.J."/>
            <person name="Casewell N.R."/>
            <person name="Henkel C.V."/>
            <person name="Heimberg A.M."/>
            <person name="Jansen H.J."/>
            <person name="McCleary R.J."/>
            <person name="Kerkkamp H.M."/>
            <person name="Vos R.A."/>
            <person name="Guerreiro I."/>
            <person name="Calvete J.J."/>
            <person name="Wuster W."/>
            <person name="Woods A.E."/>
            <person name="Logan J.M."/>
            <person name="Harrison R.A."/>
            <person name="Castoe T.A."/>
            <person name="de Koning A.P."/>
            <person name="Pollock D.D."/>
            <person name="Yandell M."/>
            <person name="Calderon D."/>
            <person name="Renjifo C."/>
            <person name="Currier R.B."/>
            <person name="Salgado D."/>
            <person name="Pla D."/>
            <person name="Sanz L."/>
            <person name="Hyder A.S."/>
            <person name="Ribeiro J.M."/>
            <person name="Arntzen J.W."/>
            <person name="van den Thillart G.E."/>
            <person name="Boetzer M."/>
            <person name="Pirovano W."/>
            <person name="Dirks R.P."/>
            <person name="Spaink H.P."/>
            <person name="Duboule D."/>
            <person name="McGlinn E."/>
            <person name="Kini R.M."/>
            <person name="Richardson M.K."/>
        </authorList>
    </citation>
    <scope>NUCLEOTIDE SEQUENCE</scope>
    <source>
        <tissue evidence="9">Blood</tissue>
    </source>
</reference>
<feature type="coiled-coil region" evidence="6">
    <location>
        <begin position="245"/>
        <end position="382"/>
    </location>
</feature>
<evidence type="ECO:0000256" key="5">
    <source>
        <dbReference type="ARBA" id="ARBA00061299"/>
    </source>
</evidence>
<feature type="region of interest" description="Disordered" evidence="7">
    <location>
        <begin position="1399"/>
        <end position="1465"/>
    </location>
</feature>
<dbReference type="PANTHER" id="PTHR18947">
    <property type="entry name" value="HOOK PROTEINS"/>
    <property type="match status" value="1"/>
</dbReference>
<organism evidence="9 10">
    <name type="scientific">Ophiophagus hannah</name>
    <name type="common">King cobra</name>
    <name type="synonym">Naja hannah</name>
    <dbReference type="NCBI Taxonomy" id="8665"/>
    <lineage>
        <taxon>Eukaryota</taxon>
        <taxon>Metazoa</taxon>
        <taxon>Chordata</taxon>
        <taxon>Craniata</taxon>
        <taxon>Vertebrata</taxon>
        <taxon>Euteleostomi</taxon>
        <taxon>Lepidosauria</taxon>
        <taxon>Squamata</taxon>
        <taxon>Bifurcata</taxon>
        <taxon>Unidentata</taxon>
        <taxon>Episquamata</taxon>
        <taxon>Toxicofera</taxon>
        <taxon>Serpentes</taxon>
        <taxon>Colubroidea</taxon>
        <taxon>Elapidae</taxon>
        <taxon>Elapinae</taxon>
        <taxon>Ophiophagus</taxon>
    </lineage>
</organism>
<keyword evidence="4 6" id="KW-0175">Coiled coil</keyword>
<dbReference type="GO" id="GO:0005737">
    <property type="term" value="C:cytoplasm"/>
    <property type="evidence" value="ECO:0007669"/>
    <property type="project" value="UniProtKB-SubCell"/>
</dbReference>
<feature type="compositionally biased region" description="Polar residues" evidence="7">
    <location>
        <begin position="1285"/>
        <end position="1297"/>
    </location>
</feature>
<evidence type="ECO:0000256" key="3">
    <source>
        <dbReference type="ARBA" id="ARBA00022658"/>
    </source>
</evidence>
<evidence type="ECO:0000256" key="2">
    <source>
        <dbReference type="ARBA" id="ARBA00022490"/>
    </source>
</evidence>
<evidence type="ECO:0000256" key="6">
    <source>
        <dbReference type="SAM" id="Coils"/>
    </source>
</evidence>
<evidence type="ECO:0000313" key="10">
    <source>
        <dbReference type="Proteomes" id="UP000018936"/>
    </source>
</evidence>
<sequence length="1538" mass="178604">MENEIFTPLLEVFISSPLVTWVKTFGSLAGQNATNLEEYVALLDGVFLNEVMLQINPKVPSQRINKKINNDASLRIQNLSILIRQIKSYYQETLQQLIMMPLPNVLIIGKNPFSEQGTEEVKKLLLLLLGCAVQCQKKEEFIERIQSLDFDVRAAVAAHIQEVTHNQENVFDLQWMDDSALAQDYIEPLLKNMALHLKRLIDERDEHSETIIELSEERDSLHFLPHASAAQSPCGSPGMKCTESRQHLSVELADAKAKIRRLRQELEEKTEQLLDCKQEFEQNETELKRLQQENMSLLSDARSARVYRDELDVLREKAIRVDKLESELSRYKERLHDIEFYKARIEELKEDNQERDMDRKKIEELMEENMSLEMAQKQSMDESLHLGWELEQINRSSEICEVPQKSLGHEVNELTSSRLLKLEMENQTLLKTVEELQNAMGSVEGNNSKLMKMERENQRLSKKLEGLKNEFTEEKQSHQSSQNLCKDLMKEKAQLEKTIETLRENSERQIKILEQEIEHLNQTVTSLRQRSQIGAEARVKDIEKENKILHESIKETSSKLSKIEFEKKQMKKELEHYKERGERMDELEKEVHHLEKENELLQKRITNLKITCEKIDSLEQENSSLDVENRKLKKTLDSLKNLSFQLESLEKENAQLDEENLELRRSVESLKSTNIKMAQLELENKELESEKGQLQKSLDLMKTSFKKTERLEVSYQGLDTENQRLQKTLENNNKKIQHLESELQELESENQTLQKNLEELKISSKRLEKLEKENKLLEQETTQLEKDKKQLEKENKRLRQQADVMDSTLEENNVKIGHLEKENKSLFKEIGLCKEASIRLKEAEKENKELVKRATIDKKTLVTLREDLVNEKLKTQQMNNELEKLTHELEKIGLNKERLLHDEQSTDDSKYKLLESRLESTLKKSLEIKEEKIAALEARLEESTNLNRQLRQELKIVKKNYEALKQRQEEEKMVQSYSSKLDEESQPVTKWERDNQETTRELLKVKDRLIEVERNNATLQAEKQALKTQLKQLETQNNNLQAQIIALQKQTVENSAINSQSTSLMNQNAQLLIQQSTLENENESIIKEREDLRSFYDSLIKDHEKLEQLHERQATEYESLISKHGNLKSVHKNLEVEHKDLEDRYSQLFQQKVQLEELEKGLKVEQEKMLQQNKKHEMLLSQLKGNLEEENRHLLDQIQTLMLQNRTLLEQNMESKDLFHVEQRQYIDKLNELRRQKEKLEEKIMDQYKFYEPSPPRRRGNWITLKMRKLIKSKKDVNRERLKSLTLTPTRSESSEGFLQLPHQDSQDSSSVGSNSLEDGQTVGTKKSSTMNDLMQSMVLAGGQWIGSSEHLEGPDDISTGKRRKELGSMAFSTTSINFATVNSAAGLRSKQLLNNKDTTSFEDVSPQGISDDSSTSSRIQASRPASLDSGRTSTSNSNNNASLHDVKAGAGNNQSRPQSHSSGEFSLLHEHEAWSSSSSSPIQYLKSHTKSSLLLHHTMSEKIDKQGIRRIKTESPGSEMVTLQQFLEESNKVTSAE</sequence>
<evidence type="ECO:0000256" key="4">
    <source>
        <dbReference type="ARBA" id="ARBA00023054"/>
    </source>
</evidence>
<dbReference type="GO" id="GO:0030705">
    <property type="term" value="P:cytoskeleton-dependent intracellular transport"/>
    <property type="evidence" value="ECO:0007669"/>
    <property type="project" value="InterPro"/>
</dbReference>
<feature type="region of interest" description="Disordered" evidence="7">
    <location>
        <begin position="1282"/>
        <end position="1329"/>
    </location>
</feature>
<dbReference type="SUPFAM" id="SSF116907">
    <property type="entry name" value="Hook domain"/>
    <property type="match status" value="1"/>
</dbReference>
<name>V8PBK3_OPHHA</name>
<dbReference type="GO" id="GO:0031122">
    <property type="term" value="P:cytoplasmic microtubule organization"/>
    <property type="evidence" value="ECO:0007669"/>
    <property type="project" value="TreeGrafter"/>
</dbReference>
<protein>
    <submittedName>
        <fullName evidence="9">Girdin</fullName>
    </submittedName>
</protein>
<proteinExistence type="inferred from homology"/>
<dbReference type="Pfam" id="PF19047">
    <property type="entry name" value="HOOK_N"/>
    <property type="match status" value="1"/>
</dbReference>
<gene>
    <name evidence="9" type="primary">CCDC88A</name>
    <name evidence="9" type="ORF">L345_02806</name>
</gene>
<feature type="compositionally biased region" description="Low complexity" evidence="7">
    <location>
        <begin position="1433"/>
        <end position="1443"/>
    </location>
</feature>
<keyword evidence="3" id="KW-0344">Guanine-nucleotide releasing factor</keyword>
<feature type="coiled-coil region" evidence="6">
    <location>
        <begin position="833"/>
        <end position="1050"/>
    </location>
</feature>
<dbReference type="PANTHER" id="PTHR18947:SF30">
    <property type="entry name" value="GIRDIN"/>
    <property type="match status" value="1"/>
</dbReference>
<feature type="domain" description="Calponin-homology (CH)" evidence="8">
    <location>
        <begin position="12"/>
        <end position="132"/>
    </location>
</feature>
<dbReference type="GO" id="GO:0051959">
    <property type="term" value="F:dynein light intermediate chain binding"/>
    <property type="evidence" value="ECO:0007669"/>
    <property type="project" value="TreeGrafter"/>
</dbReference>
<comment type="subcellular location">
    <subcellularLocation>
        <location evidence="1">Cytoplasm</location>
    </subcellularLocation>
</comment>
<dbReference type="GO" id="GO:0008017">
    <property type="term" value="F:microtubule binding"/>
    <property type="evidence" value="ECO:0007669"/>
    <property type="project" value="TreeGrafter"/>
</dbReference>
<feature type="compositionally biased region" description="Polar residues" evidence="7">
    <location>
        <begin position="1452"/>
        <end position="1465"/>
    </location>
</feature>
<evidence type="ECO:0000259" key="8">
    <source>
        <dbReference type="PROSITE" id="PS50021"/>
    </source>
</evidence>
<keyword evidence="2" id="KW-0963">Cytoplasm</keyword>
<feature type="coiled-coil region" evidence="6">
    <location>
        <begin position="1103"/>
        <end position="1250"/>
    </location>
</feature>
<dbReference type="PROSITE" id="PS50021">
    <property type="entry name" value="CH"/>
    <property type="match status" value="1"/>
</dbReference>
<evidence type="ECO:0000313" key="9">
    <source>
        <dbReference type="EMBL" id="ETE71378.1"/>
    </source>
</evidence>
<feature type="coiled-coil region" evidence="6">
    <location>
        <begin position="419"/>
        <end position="808"/>
    </location>
</feature>
<feature type="non-terminal residue" evidence="9">
    <location>
        <position position="1538"/>
    </location>
</feature>
<dbReference type="EMBL" id="AZIM01000377">
    <property type="protein sequence ID" value="ETE71378.1"/>
    <property type="molecule type" value="Genomic_DNA"/>
</dbReference>
<dbReference type="OrthoDB" id="10254988at2759"/>
<dbReference type="InterPro" id="IPR001715">
    <property type="entry name" value="CH_dom"/>
</dbReference>
<dbReference type="Proteomes" id="UP000018936">
    <property type="component" value="Unassembled WGS sequence"/>
</dbReference>
<accession>V8PBK3</accession>
<evidence type="ECO:0000256" key="1">
    <source>
        <dbReference type="ARBA" id="ARBA00004496"/>
    </source>
</evidence>
<comment type="similarity">
    <text evidence="5">Belongs to the CCDC88 family.</text>
</comment>
<comment type="caution">
    <text evidence="9">The sequence shown here is derived from an EMBL/GenBank/DDBJ whole genome shotgun (WGS) entry which is preliminary data.</text>
</comment>
<dbReference type="FunFam" id="1.10.418.10:FF:000035">
    <property type="entry name" value="girdin isoform X1"/>
    <property type="match status" value="1"/>
</dbReference>
<dbReference type="InterPro" id="IPR036872">
    <property type="entry name" value="CH_dom_sf"/>
</dbReference>
<dbReference type="GO" id="GO:0005813">
    <property type="term" value="C:centrosome"/>
    <property type="evidence" value="ECO:0007669"/>
    <property type="project" value="TreeGrafter"/>
</dbReference>
<dbReference type="InterPro" id="IPR043936">
    <property type="entry name" value="HOOK_N"/>
</dbReference>
<feature type="non-terminal residue" evidence="9">
    <location>
        <position position="1"/>
    </location>
</feature>
<dbReference type="GO" id="GO:0005085">
    <property type="term" value="F:guanyl-nucleotide exchange factor activity"/>
    <property type="evidence" value="ECO:0007669"/>
    <property type="project" value="UniProtKB-KW"/>
</dbReference>
<dbReference type="GO" id="GO:0007165">
    <property type="term" value="P:signal transduction"/>
    <property type="evidence" value="ECO:0007669"/>
    <property type="project" value="UniProtKB-ARBA"/>
</dbReference>
<feature type="compositionally biased region" description="Polar residues" evidence="7">
    <location>
        <begin position="1312"/>
        <end position="1329"/>
    </location>
</feature>